<dbReference type="Proteomes" id="UP001210502">
    <property type="component" value="Unassembled WGS sequence"/>
</dbReference>
<dbReference type="SUPFAM" id="SSF52540">
    <property type="entry name" value="P-loop containing nucleoside triphosphate hydrolases"/>
    <property type="match status" value="1"/>
</dbReference>
<evidence type="ECO:0000313" key="12">
    <source>
        <dbReference type="EMBL" id="MDA3768072.1"/>
    </source>
</evidence>
<dbReference type="InterPro" id="IPR038257">
    <property type="entry name" value="CRISPR-assoc_Cas3_HD_sf"/>
</dbReference>
<dbReference type="Gene3D" id="3.40.50.300">
    <property type="entry name" value="P-loop containing nucleotide triphosphate hydrolases"/>
    <property type="match status" value="2"/>
</dbReference>
<dbReference type="InterPro" id="IPR027417">
    <property type="entry name" value="P-loop_NTPase"/>
</dbReference>
<evidence type="ECO:0000256" key="7">
    <source>
        <dbReference type="ARBA" id="ARBA00022806"/>
    </source>
</evidence>
<comment type="caution">
    <text evidence="12">The sequence shown here is derived from an EMBL/GenBank/DDBJ whole genome shotgun (WGS) entry which is preliminary data.</text>
</comment>
<dbReference type="InterPro" id="IPR011545">
    <property type="entry name" value="DEAD/DEAH_box_helicase_dom"/>
</dbReference>
<dbReference type="PROSITE" id="PS51192">
    <property type="entry name" value="HELICASE_ATP_BIND_1"/>
    <property type="match status" value="1"/>
</dbReference>
<dbReference type="InterPro" id="IPR006483">
    <property type="entry name" value="CRISPR-assoc_Cas3_HD"/>
</dbReference>
<evidence type="ECO:0000256" key="1">
    <source>
        <dbReference type="ARBA" id="ARBA00006847"/>
    </source>
</evidence>
<dbReference type="CDD" id="cd09641">
    <property type="entry name" value="Cas3''_I"/>
    <property type="match status" value="1"/>
</dbReference>
<dbReference type="NCBIfam" id="TIGR01587">
    <property type="entry name" value="cas3_core"/>
    <property type="match status" value="1"/>
</dbReference>
<feature type="domain" description="Helicase ATP-binding" evidence="10">
    <location>
        <begin position="264"/>
        <end position="454"/>
    </location>
</feature>
<comment type="similarity">
    <text evidence="2">In the central section; belongs to the CRISPR-associated helicase Cas3 family.</text>
</comment>
<keyword evidence="7" id="KW-0347">Helicase</keyword>
<evidence type="ECO:0000259" key="10">
    <source>
        <dbReference type="PROSITE" id="PS51192"/>
    </source>
</evidence>
<evidence type="ECO:0000256" key="6">
    <source>
        <dbReference type="ARBA" id="ARBA00022801"/>
    </source>
</evidence>
<dbReference type="GO" id="GO:0046872">
    <property type="term" value="F:metal ion binding"/>
    <property type="evidence" value="ECO:0007669"/>
    <property type="project" value="UniProtKB-KW"/>
</dbReference>
<dbReference type="InterPro" id="IPR006674">
    <property type="entry name" value="HD_domain"/>
</dbReference>
<dbReference type="InterPro" id="IPR054712">
    <property type="entry name" value="Cas3-like_dom"/>
</dbReference>
<protein>
    <submittedName>
        <fullName evidence="12">CRISPR-associated helicase Cas3</fullName>
    </submittedName>
</protein>
<dbReference type="GO" id="GO:0005524">
    <property type="term" value="F:ATP binding"/>
    <property type="evidence" value="ECO:0007669"/>
    <property type="project" value="UniProtKB-KW"/>
</dbReference>
<keyword evidence="9" id="KW-0051">Antiviral defense</keyword>
<evidence type="ECO:0000313" key="13">
    <source>
        <dbReference type="Proteomes" id="UP001210502"/>
    </source>
</evidence>
<evidence type="ECO:0000256" key="4">
    <source>
        <dbReference type="ARBA" id="ARBA00022723"/>
    </source>
</evidence>
<dbReference type="EMBL" id="JAQIEY010000016">
    <property type="protein sequence ID" value="MDA3768072.1"/>
    <property type="molecule type" value="Genomic_DNA"/>
</dbReference>
<keyword evidence="5" id="KW-0547">Nucleotide-binding</keyword>
<sequence>MTYIAHTKENSEEIQTLRDHLWNSKMYAEKYGDILGIPHVTGVAALVHDLGKYRQEFQKYIRHSEKAKKGSVDHSGFGAVFLKEEVKELSQQPEGFSADSLFAEIISNAVFSHHNSLGLKDYLNARLKSPYYERVEKFDIDPEKKIELKQAESLFYQETMAENDFNIYLKTAMREFSQLFKELLKDQDGLLDNLYYVGQFIYSCLLDADRTDTSLFSFGKSATEYQYDEIFEQYYGKLLNSISKFDQSTKINQARSEMSDECDAFADEADGIYRLSIPTGGGKTLASLRYGLKHAIKTKKKHIIYVLPYITIIEQNAEVIRNMLNDNSKNTTNILEFHSNVSNDLTEDDTEVEKTVRLAEDNWDSPIVITTTVQFLNCIYAKSTVNRRRFHNLCDSVIIFDEVQKLPLKTISMFNKLLNFLSNIGKCDIVLCTATQPAFDNLSSGTSLKLAGKPEMISNLSSRIQQFKRVKIIDRTKKDGADHQLTVTEAAEMILEAARAQGSVLAIFNTISATERVFNEVKKGAQDYAYILTTRMCPEHRKNAIEEIKELLAEGKNVICISTALIEAGVDISFSCVFRSLCGLDSIVQSAGRCNRNAEKKYGTVNLILMDQTAEKLNSLQEIKNGKEIVQGMLDGKYKADSFLEDETINYYFQVLYRDADKEYLVSDHGYQVYLADCIDGSKLMQKYVNEYHSGPKTIEGSASETIARNFEVIDEDTVSLIAPYGLGKEIITRLNSREGSRQLKELLKVSQPYLVGVYRTKLKELIDKGAVISLGDEYQKNEIFAIRDDHYDDGIGLVENPTNNNFVSF</sequence>
<dbReference type="Pfam" id="PF00270">
    <property type="entry name" value="DEAD"/>
    <property type="match status" value="1"/>
</dbReference>
<feature type="domain" description="HD Cas3-type" evidence="11">
    <location>
        <begin position="10"/>
        <end position="211"/>
    </location>
</feature>
<organism evidence="12 13">
    <name type="scientific">Lactobacillus delbrueckii</name>
    <dbReference type="NCBI Taxonomy" id="1584"/>
    <lineage>
        <taxon>Bacteria</taxon>
        <taxon>Bacillati</taxon>
        <taxon>Bacillota</taxon>
        <taxon>Bacilli</taxon>
        <taxon>Lactobacillales</taxon>
        <taxon>Lactobacillaceae</taxon>
        <taxon>Lactobacillus</taxon>
    </lineage>
</organism>
<dbReference type="SUPFAM" id="SSF109604">
    <property type="entry name" value="HD-domain/PDEase-like"/>
    <property type="match status" value="1"/>
</dbReference>
<dbReference type="InterPro" id="IPR006474">
    <property type="entry name" value="Helicase_Cas3_CRISPR-ass_core"/>
</dbReference>
<keyword evidence="4" id="KW-0479">Metal-binding</keyword>
<dbReference type="SMART" id="SM00487">
    <property type="entry name" value="DEXDc"/>
    <property type="match status" value="1"/>
</dbReference>
<evidence type="ECO:0000259" key="11">
    <source>
        <dbReference type="PROSITE" id="PS51643"/>
    </source>
</evidence>
<evidence type="ECO:0000256" key="8">
    <source>
        <dbReference type="ARBA" id="ARBA00022840"/>
    </source>
</evidence>
<dbReference type="GO" id="GO:0004518">
    <property type="term" value="F:nuclease activity"/>
    <property type="evidence" value="ECO:0007669"/>
    <property type="project" value="UniProtKB-KW"/>
</dbReference>
<accession>A0AAW5YZD6</accession>
<dbReference type="Pfam" id="PF01966">
    <property type="entry name" value="HD"/>
    <property type="match status" value="1"/>
</dbReference>
<evidence type="ECO:0000256" key="5">
    <source>
        <dbReference type="ARBA" id="ARBA00022741"/>
    </source>
</evidence>
<proteinExistence type="inferred from homology"/>
<dbReference type="InterPro" id="IPR014001">
    <property type="entry name" value="Helicase_ATP-bd"/>
</dbReference>
<dbReference type="Pfam" id="PF22590">
    <property type="entry name" value="Cas3-like_C_2"/>
    <property type="match status" value="1"/>
</dbReference>
<reference evidence="12" key="1">
    <citation type="submission" date="2023-01" db="EMBL/GenBank/DDBJ databases">
        <title>Sequencing of the bacterial strains from artisanal fermented milk Matsoni.</title>
        <authorList>
            <person name="Rozman V."/>
            <person name="Accetto T."/>
            <person name="Bogovic Matijasic B."/>
        </authorList>
    </citation>
    <scope>NUCLEOTIDE SEQUENCE</scope>
    <source>
        <strain evidence="12">Lbl333</strain>
    </source>
</reference>
<dbReference type="GO" id="GO:0004386">
    <property type="term" value="F:helicase activity"/>
    <property type="evidence" value="ECO:0007669"/>
    <property type="project" value="UniProtKB-KW"/>
</dbReference>
<name>A0AAW5YZD6_9LACO</name>
<keyword evidence="6" id="KW-0378">Hydrolase</keyword>
<dbReference type="GO" id="GO:0051607">
    <property type="term" value="P:defense response to virus"/>
    <property type="evidence" value="ECO:0007669"/>
    <property type="project" value="UniProtKB-KW"/>
</dbReference>
<gene>
    <name evidence="12" type="primary">cas3</name>
    <name evidence="12" type="ORF">PF586_06310</name>
</gene>
<dbReference type="PROSITE" id="PS51643">
    <property type="entry name" value="HD_CAS3"/>
    <property type="match status" value="1"/>
</dbReference>
<dbReference type="GO" id="GO:0003676">
    <property type="term" value="F:nucleic acid binding"/>
    <property type="evidence" value="ECO:0007669"/>
    <property type="project" value="InterPro"/>
</dbReference>
<dbReference type="CDD" id="cd17930">
    <property type="entry name" value="DEXHc_cas3"/>
    <property type="match status" value="1"/>
</dbReference>
<evidence type="ECO:0000256" key="3">
    <source>
        <dbReference type="ARBA" id="ARBA00022722"/>
    </source>
</evidence>
<comment type="similarity">
    <text evidence="1">In the N-terminal section; belongs to the CRISPR-associated nuclease Cas3-HD family.</text>
</comment>
<dbReference type="GO" id="GO:0016787">
    <property type="term" value="F:hydrolase activity"/>
    <property type="evidence" value="ECO:0007669"/>
    <property type="project" value="UniProtKB-KW"/>
</dbReference>
<keyword evidence="3" id="KW-0540">Nuclease</keyword>
<dbReference type="Gene3D" id="1.10.3210.30">
    <property type="match status" value="1"/>
</dbReference>
<dbReference type="RefSeq" id="WP_271024605.1">
    <property type="nucleotide sequence ID" value="NZ_JAQIEY010000016.1"/>
</dbReference>
<keyword evidence="8" id="KW-0067">ATP-binding</keyword>
<evidence type="ECO:0000256" key="9">
    <source>
        <dbReference type="ARBA" id="ARBA00023118"/>
    </source>
</evidence>
<evidence type="ECO:0000256" key="2">
    <source>
        <dbReference type="ARBA" id="ARBA00009046"/>
    </source>
</evidence>
<dbReference type="NCBIfam" id="TIGR01596">
    <property type="entry name" value="cas3_HD"/>
    <property type="match status" value="1"/>
</dbReference>
<dbReference type="AlphaFoldDB" id="A0AAW5YZD6"/>